<dbReference type="PANTHER" id="PTHR30015:SF7">
    <property type="entry name" value="TYPE IV METHYL-DIRECTED RESTRICTION ENZYME ECOKMRR"/>
    <property type="match status" value="1"/>
</dbReference>
<name>A0ABR6J6X9_AGRRD</name>
<dbReference type="SUPFAM" id="SSF52980">
    <property type="entry name" value="Restriction endonuclease-like"/>
    <property type="match status" value="1"/>
</dbReference>
<dbReference type="InterPro" id="IPR007560">
    <property type="entry name" value="Restrct_endonuc_IV_Mrr"/>
</dbReference>
<dbReference type="Pfam" id="PF04471">
    <property type="entry name" value="Mrr_cat"/>
    <property type="match status" value="1"/>
</dbReference>
<reference evidence="2 3" key="1">
    <citation type="submission" date="2020-08" db="EMBL/GenBank/DDBJ databases">
        <title>Genomic Encyclopedia of Type Strains, Phase IV (KMG-V): Genome sequencing to study the core and pangenomes of soil and plant-associated prokaryotes.</title>
        <authorList>
            <person name="Whitman W."/>
        </authorList>
    </citation>
    <scope>NUCLEOTIDE SEQUENCE [LARGE SCALE GENOMIC DNA]</scope>
    <source>
        <strain evidence="2 3">SEMIA 461</strain>
    </source>
</reference>
<feature type="domain" description="Restriction endonuclease type IV Mrr" evidence="1">
    <location>
        <begin position="207"/>
        <end position="324"/>
    </location>
</feature>
<dbReference type="InterPro" id="IPR011856">
    <property type="entry name" value="tRNA_endonuc-like_dom_sf"/>
</dbReference>
<evidence type="ECO:0000313" key="2">
    <source>
        <dbReference type="EMBL" id="MBB4490620.1"/>
    </source>
</evidence>
<keyword evidence="3" id="KW-1185">Reference proteome</keyword>
<dbReference type="RefSeq" id="WP_135522117.1">
    <property type="nucleotide sequence ID" value="NZ_JACIGN010000007.1"/>
</dbReference>
<comment type="caution">
    <text evidence="2">The sequence shown here is derived from an EMBL/GenBank/DDBJ whole genome shotgun (WGS) entry which is preliminary data.</text>
</comment>
<dbReference type="EMBL" id="JACIHP010000002">
    <property type="protein sequence ID" value="MBB4490620.1"/>
    <property type="molecule type" value="Genomic_DNA"/>
</dbReference>
<gene>
    <name evidence="2" type="ORF">GGE40_002451</name>
</gene>
<evidence type="ECO:0000313" key="3">
    <source>
        <dbReference type="Proteomes" id="UP000534590"/>
    </source>
</evidence>
<protein>
    <submittedName>
        <fullName evidence="2">Restriction system protein</fullName>
    </submittedName>
</protein>
<proteinExistence type="predicted"/>
<accession>A0ABR6J6X9</accession>
<dbReference type="InterPro" id="IPR011335">
    <property type="entry name" value="Restrct_endonuc-II-like"/>
</dbReference>
<dbReference type="PANTHER" id="PTHR30015">
    <property type="entry name" value="MRR RESTRICTION SYSTEM PROTEIN"/>
    <property type="match status" value="1"/>
</dbReference>
<dbReference type="Gene3D" id="3.40.1350.10">
    <property type="match status" value="1"/>
</dbReference>
<organism evidence="2 3">
    <name type="scientific">Agrobacterium radiobacter</name>
    <dbReference type="NCBI Taxonomy" id="362"/>
    <lineage>
        <taxon>Bacteria</taxon>
        <taxon>Pseudomonadati</taxon>
        <taxon>Pseudomonadota</taxon>
        <taxon>Alphaproteobacteria</taxon>
        <taxon>Hyphomicrobiales</taxon>
        <taxon>Rhizobiaceae</taxon>
        <taxon>Rhizobium/Agrobacterium group</taxon>
        <taxon>Agrobacterium</taxon>
        <taxon>Agrobacterium tumefaciens complex</taxon>
    </lineage>
</organism>
<dbReference type="InterPro" id="IPR052906">
    <property type="entry name" value="Type_IV_Methyl-Rstrct_Enzyme"/>
</dbReference>
<dbReference type="Proteomes" id="UP000534590">
    <property type="component" value="Unassembled WGS sequence"/>
</dbReference>
<sequence>MGKIWGSREFFIDVLTEIAGYKAGIVLTEEELYEIMRDEGDVGIILDPNGPGGGRIHSSSLEEAVVTLLYRLGNTPSDSNISITIEMFHKYRKNTQQKAIYDDLMETFTRFLKLAHTQADGGLIDPTPVMLELFERHGNDGATMAMEFIVGYQRDLHRSAWGSIRSIDWRDTVELNGLFQNAGLETQHSKFFDQRYIDYLSQNFDKIDQMHWRKFEGLTAEFFEREGFRVHLGPGSNDGGVDLRIYPVDASSERPPMILVQCKRQKAKIDKTLVKAVYADVLDENAETGLIVTTSTLSPGAEAVRTARNYPVEAADRRTLRTWLDKLRS</sequence>
<evidence type="ECO:0000259" key="1">
    <source>
        <dbReference type="Pfam" id="PF04471"/>
    </source>
</evidence>